<dbReference type="InterPro" id="IPR007685">
    <property type="entry name" value="RelA_SpoT"/>
</dbReference>
<name>A0A366DP56_9HYPH</name>
<dbReference type="EMBL" id="QNRH01000008">
    <property type="protein sequence ID" value="RBO91877.1"/>
    <property type="molecule type" value="Genomic_DNA"/>
</dbReference>
<dbReference type="OrthoDB" id="9789634at2"/>
<dbReference type="InterPro" id="IPR043519">
    <property type="entry name" value="NT_sf"/>
</dbReference>
<protein>
    <submittedName>
        <fullName evidence="2">RelA/SpoT family protein</fullName>
    </submittedName>
</protein>
<keyword evidence="3" id="KW-1185">Reference proteome</keyword>
<dbReference type="GO" id="GO:0015969">
    <property type="term" value="P:guanosine tetraphosphate metabolic process"/>
    <property type="evidence" value="ECO:0007669"/>
    <property type="project" value="InterPro"/>
</dbReference>
<evidence type="ECO:0000313" key="3">
    <source>
        <dbReference type="Proteomes" id="UP000252893"/>
    </source>
</evidence>
<dbReference type="SUPFAM" id="SSF81301">
    <property type="entry name" value="Nucleotidyltransferase"/>
    <property type="match status" value="1"/>
</dbReference>
<feature type="domain" description="RelA/SpoT" evidence="1">
    <location>
        <begin position="112"/>
        <end position="231"/>
    </location>
</feature>
<sequence>MKRERKFSLFSDSFFRTPHFVKSLINSFKDSKERGEVVANYPIYEFSTGDLKRAGKMLAQDIPYDADELEEVIRVFKIAYNWRDSHAYPMHRVRHELMGNIRKDKKVGITSARMKRMKSIRRKLSGSTTKLHQMQDLCGCRAIMSTLDEMKTLVAMYYNGGTAHSVQWSKDYVEAPKTSGYRGHHLIIEFQAKPHEVQYDKRRVEIQIRTKLQHAWSTAIEAVGMVRKEELKSGEGCPRWLRLFALMSSEFADEEDCPIVPDTPVEARLRRAELIALSKELDAVKFLETLNQAVKYTESYVGKHSNYFLIQYDSVNKDIRVRGYSRVGSAADAYSGEERRHSGVNSVLVEVDKAENLREAYPNYFLDVQMFTDRLKDIVFANVQSGQNAKRSFDLSWLKYFNR</sequence>
<dbReference type="RefSeq" id="WP_113945598.1">
    <property type="nucleotide sequence ID" value="NZ_JBHEEG010000001.1"/>
</dbReference>
<proteinExistence type="predicted"/>
<dbReference type="PANTHER" id="PTHR47837">
    <property type="entry name" value="GTP PYROPHOSPHOKINASE YJBM"/>
    <property type="match status" value="1"/>
</dbReference>
<dbReference type="Proteomes" id="UP000252893">
    <property type="component" value="Unassembled WGS sequence"/>
</dbReference>
<organism evidence="2 3">
    <name type="scientific">Pseudochrobactrum asaccharolyticum</name>
    <dbReference type="NCBI Taxonomy" id="354351"/>
    <lineage>
        <taxon>Bacteria</taxon>
        <taxon>Pseudomonadati</taxon>
        <taxon>Pseudomonadota</taxon>
        <taxon>Alphaproteobacteria</taxon>
        <taxon>Hyphomicrobiales</taxon>
        <taxon>Brucellaceae</taxon>
        <taxon>Pseudochrobactrum</taxon>
    </lineage>
</organism>
<evidence type="ECO:0000313" key="2">
    <source>
        <dbReference type="EMBL" id="RBO91877.1"/>
    </source>
</evidence>
<dbReference type="Gene3D" id="3.30.460.10">
    <property type="entry name" value="Beta Polymerase, domain 2"/>
    <property type="match status" value="1"/>
</dbReference>
<dbReference type="PANTHER" id="PTHR47837:SF1">
    <property type="entry name" value="GTP PYROPHOSPHOKINASE YJBM"/>
    <property type="match status" value="1"/>
</dbReference>
<accession>A0A366DP56</accession>
<dbReference type="SMART" id="SM00954">
    <property type="entry name" value="RelA_SpoT"/>
    <property type="match status" value="1"/>
</dbReference>
<dbReference type="InterPro" id="IPR052366">
    <property type="entry name" value="GTP_Pyrophosphokinase"/>
</dbReference>
<dbReference type="Pfam" id="PF04607">
    <property type="entry name" value="RelA_SpoT"/>
    <property type="match status" value="1"/>
</dbReference>
<reference evidence="2 3" key="1">
    <citation type="submission" date="2018-06" db="EMBL/GenBank/DDBJ databases">
        <title>Genomic Encyclopedia of Type Strains, Phase IV (KMG-IV): sequencing the most valuable type-strain genomes for metagenomic binning, comparative biology and taxonomic classification.</title>
        <authorList>
            <person name="Goeker M."/>
        </authorList>
    </citation>
    <scope>NUCLEOTIDE SEQUENCE [LARGE SCALE GENOMIC DNA]</scope>
    <source>
        <strain evidence="2 3">DSM 25619</strain>
    </source>
</reference>
<dbReference type="AlphaFoldDB" id="A0A366DP56"/>
<dbReference type="CDD" id="cd05399">
    <property type="entry name" value="NT_Rel-Spo_like"/>
    <property type="match status" value="1"/>
</dbReference>
<evidence type="ECO:0000259" key="1">
    <source>
        <dbReference type="SMART" id="SM00954"/>
    </source>
</evidence>
<gene>
    <name evidence="2" type="ORF">DFR47_10818</name>
</gene>
<comment type="caution">
    <text evidence="2">The sequence shown here is derived from an EMBL/GenBank/DDBJ whole genome shotgun (WGS) entry which is preliminary data.</text>
</comment>